<keyword evidence="4" id="KW-1185">Reference proteome</keyword>
<gene>
    <name evidence="3" type="ORF">SMD44_00917</name>
</gene>
<dbReference type="KEGG" id="salf:SMD44_00917"/>
<dbReference type="OrthoDB" id="2183194at2"/>
<keyword evidence="1" id="KW-0175">Coiled coil</keyword>
<protein>
    <recommendedName>
        <fullName evidence="5">Phage tail protein</fullName>
    </recommendedName>
</protein>
<reference evidence="3 4" key="1">
    <citation type="submission" date="2017-05" db="EMBL/GenBank/DDBJ databases">
        <title>Streptomyces alboflavus Genome sequencing and assembly.</title>
        <authorList>
            <person name="Wang Y."/>
            <person name="Du B."/>
            <person name="Ding Y."/>
            <person name="Liu H."/>
            <person name="Hou Q."/>
            <person name="Liu K."/>
            <person name="Wang C."/>
            <person name="Yao L."/>
        </authorList>
    </citation>
    <scope>NUCLEOTIDE SEQUENCE [LARGE SCALE GENOMIC DNA]</scope>
    <source>
        <strain evidence="3 4">MDJK44</strain>
    </source>
</reference>
<dbReference type="AlphaFoldDB" id="A0A1Z1W568"/>
<feature type="coiled-coil region" evidence="1">
    <location>
        <begin position="954"/>
        <end position="981"/>
    </location>
</feature>
<feature type="region of interest" description="Disordered" evidence="2">
    <location>
        <begin position="859"/>
        <end position="882"/>
    </location>
</feature>
<dbReference type="Proteomes" id="UP000195880">
    <property type="component" value="Chromosome"/>
</dbReference>
<evidence type="ECO:0008006" key="5">
    <source>
        <dbReference type="Google" id="ProtNLM"/>
    </source>
</evidence>
<dbReference type="RefSeq" id="WP_100112243.1">
    <property type="nucleotide sequence ID" value="NZ_CP021748.1"/>
</dbReference>
<feature type="compositionally biased region" description="Basic and acidic residues" evidence="2">
    <location>
        <begin position="859"/>
        <end position="880"/>
    </location>
</feature>
<evidence type="ECO:0000313" key="3">
    <source>
        <dbReference type="EMBL" id="ARX81519.1"/>
    </source>
</evidence>
<sequence length="1233" mass="128784">MSFLIASGHVEVEAKTDAALSKLTALVGAIGALGPAAGVAGAAVGAAGVGLAAFGAAAGKQIGDLKKASEAQSKYQDAVEKSGKSSQEAIKAELAYQQTLSKMPRSTREATAAFSALKDTYNDWSDALADDTMPVFTKSFQLFSAILPKTQGLVRGTSGELDRMITLIAGEVASPGFDRFMDDLTEASTGTLRFLIDGVMDLSRSVAGFAQGGGFDGFMDTAQRVGPLAGETLGNLAEAVIRLMAAGGDLGVSMLTVANALAEVFNSVPTGAVSTFLQLYAAWKLLSVGAAALTAVTGSAAAAHLAAFSRAARFGGVGSAITGVAQRMSTLQKVAVGLGVLGIAAIGIGKLAEKARGAPPDVDRLTTSLKNLATTGKFTGELQKTFGDLDGLVAKVRKLDAATAKSKETAFGFRIPGLDDAADKIASAVDDFTKGGESLNALKDDFKSLDAALAGMVSSGSGKAAAEDFNKIKTALRNAGKSTDDINKLFPQYKGAVASLRAEQQLAAAGMGLFGQQAVATKSKLDQQKQSADGLRQAIQALNDVQRGGLGAMNAFEQSIDDAAKAAQENRGSLAMVNGQLDLNSAKARAAESALRALAQNTDAAAAAARESGASWERVNGIYTRGRSSLVQYAQQMGLSKAQAEAFASSVLKIPDKKSTRLEMKREDAIAGLDAVIKKIRATPGSKSVTVKTLSKSAIDALEAVGFKVKRLPDGSLSVTAKTGTALSNIGGVQAARDRLSDKSITITTRRRTISEHVSYEIKTTADAVRRQAESFRRAKGGPVRLAAGGTPVGGRVEGPGTSTSDSIPALLSNGEWVIRAAAVAKYGDEFMHAINTGTFRPAGFKKGGKLTAKQRAALEKKKQREAEERRRQAEGKSALRSDTTFTTGGRLAGYKHTETVHDLGMPDSVSTLVSSINTYLSNIKKAFTGSTERRLVSQLTSSGKTLLANQKKLESVNKSLESAKTKLDDLKGKFDQLKTSVSSSLVSFGNIAKIGKFGTSPETLIKQLQSDTSRTSEFSKMLEQLRARGLNATALGDIAQAGVTGGGLATAQSLLRATPEQIKKINELQKQLQRSSDAAGTTAAKAMYGAGLKAAEGLVKGLTAQQNKIEATMMRIAQSMEKAIKKALGIRSPSKVMEPIGSYAFQGVEQGWAKRMAAGRTLIPSRTRAALPSLPQTGAPAGGGMVIHNLTVHVSGTFDFASPAERRAAARALVKDMNEELRVYQRQRMVSR</sequence>
<name>A0A1Z1W568_9ACTN</name>
<evidence type="ECO:0000313" key="4">
    <source>
        <dbReference type="Proteomes" id="UP000195880"/>
    </source>
</evidence>
<accession>A0A1Z1W568</accession>
<feature type="region of interest" description="Disordered" evidence="2">
    <location>
        <begin position="783"/>
        <end position="804"/>
    </location>
</feature>
<evidence type="ECO:0000256" key="1">
    <source>
        <dbReference type="SAM" id="Coils"/>
    </source>
</evidence>
<proteinExistence type="predicted"/>
<evidence type="ECO:0000256" key="2">
    <source>
        <dbReference type="SAM" id="MobiDB-lite"/>
    </source>
</evidence>
<organism evidence="3 4">
    <name type="scientific">Streptomyces alboflavus</name>
    <dbReference type="NCBI Taxonomy" id="67267"/>
    <lineage>
        <taxon>Bacteria</taxon>
        <taxon>Bacillati</taxon>
        <taxon>Actinomycetota</taxon>
        <taxon>Actinomycetes</taxon>
        <taxon>Kitasatosporales</taxon>
        <taxon>Streptomycetaceae</taxon>
        <taxon>Streptomyces</taxon>
    </lineage>
</organism>
<dbReference type="EMBL" id="CP021748">
    <property type="protein sequence ID" value="ARX81519.1"/>
    <property type="molecule type" value="Genomic_DNA"/>
</dbReference>